<dbReference type="RefSeq" id="XP_018704606.1">
    <property type="nucleotide sequence ID" value="XM_018848272.1"/>
</dbReference>
<dbReference type="EMBL" id="AZHB01000010">
    <property type="protein sequence ID" value="OAA63957.1"/>
    <property type="molecule type" value="Genomic_DNA"/>
</dbReference>
<accession>A0A167WM01</accession>
<dbReference type="OrthoDB" id="5428055at2759"/>
<sequence length="164" mass="17807">MRDLFFARRRMSHYCALIRQSAASAGLRGRPVWCTPHNSTEAQAVATRQVAADLQTDLAALEHRMTQAHARLQATMAHLTAETTNKILLVLAVIGTVFLPVSSLAAVFSMGGSWAASERNFAWFWAICGPVEVVLLGLLLGVSYWDIPVHDGNSKSVSFSPVVA</sequence>
<dbReference type="STRING" id="1081104.A0A167WM01"/>
<protein>
    <recommendedName>
        <fullName evidence="4">Mg2+ transporter protein, CorA-like/Zinc transport protein ZntB</fullName>
    </recommendedName>
</protein>
<proteinExistence type="predicted"/>
<keyword evidence="1" id="KW-1133">Transmembrane helix</keyword>
<reference evidence="2 3" key="1">
    <citation type="journal article" date="2016" name="Genome Biol. Evol.">
        <title>Divergent and convergent evolution of fungal pathogenicity.</title>
        <authorList>
            <person name="Shang Y."/>
            <person name="Xiao G."/>
            <person name="Zheng P."/>
            <person name="Cen K."/>
            <person name="Zhan S."/>
            <person name="Wang C."/>
        </authorList>
    </citation>
    <scope>NUCLEOTIDE SEQUENCE [LARGE SCALE GENOMIC DNA]</scope>
    <source>
        <strain evidence="2 3">ARSEF 2679</strain>
    </source>
</reference>
<dbReference type="GeneID" id="30020958"/>
<feature type="transmembrane region" description="Helical" evidence="1">
    <location>
        <begin position="87"/>
        <end position="110"/>
    </location>
</feature>
<evidence type="ECO:0008006" key="4">
    <source>
        <dbReference type="Google" id="ProtNLM"/>
    </source>
</evidence>
<name>A0A167WM01_CORFA</name>
<evidence type="ECO:0000256" key="1">
    <source>
        <dbReference type="SAM" id="Phobius"/>
    </source>
</evidence>
<dbReference type="Gene3D" id="1.20.58.340">
    <property type="entry name" value="Magnesium transport protein CorA, transmembrane region"/>
    <property type="match status" value="1"/>
</dbReference>
<evidence type="ECO:0000313" key="3">
    <source>
        <dbReference type="Proteomes" id="UP000076744"/>
    </source>
</evidence>
<dbReference type="AlphaFoldDB" id="A0A167WM01"/>
<dbReference type="Proteomes" id="UP000076744">
    <property type="component" value="Unassembled WGS sequence"/>
</dbReference>
<keyword evidence="1" id="KW-0472">Membrane</keyword>
<keyword evidence="3" id="KW-1185">Reference proteome</keyword>
<feature type="transmembrane region" description="Helical" evidence="1">
    <location>
        <begin position="122"/>
        <end position="145"/>
    </location>
</feature>
<gene>
    <name evidence="2" type="ORF">ISF_04666</name>
</gene>
<evidence type="ECO:0000313" key="2">
    <source>
        <dbReference type="EMBL" id="OAA63957.1"/>
    </source>
</evidence>
<organism evidence="2 3">
    <name type="scientific">Cordyceps fumosorosea (strain ARSEF 2679)</name>
    <name type="common">Isaria fumosorosea</name>
    <dbReference type="NCBI Taxonomy" id="1081104"/>
    <lineage>
        <taxon>Eukaryota</taxon>
        <taxon>Fungi</taxon>
        <taxon>Dikarya</taxon>
        <taxon>Ascomycota</taxon>
        <taxon>Pezizomycotina</taxon>
        <taxon>Sordariomycetes</taxon>
        <taxon>Hypocreomycetidae</taxon>
        <taxon>Hypocreales</taxon>
        <taxon>Cordycipitaceae</taxon>
        <taxon>Cordyceps</taxon>
    </lineage>
</organism>
<comment type="caution">
    <text evidence="2">The sequence shown here is derived from an EMBL/GenBank/DDBJ whole genome shotgun (WGS) entry which is preliminary data.</text>
</comment>
<keyword evidence="1" id="KW-0812">Transmembrane</keyword>